<dbReference type="KEGG" id="cben:EG339_02705"/>
<proteinExistence type="predicted"/>
<sequence length="90" mass="10671">MSHQEKQEIFNSFIKAQDLPLKVDDFEHLLIIFRYSGIDVKTFKDLIFSACDLVQEEQQKRIFETTEIDRLFSNCKEIKESIINEDNIIS</sequence>
<gene>
    <name evidence="1" type="ORF">EG339_02705</name>
</gene>
<evidence type="ECO:0000313" key="2">
    <source>
        <dbReference type="Proteomes" id="UP000271193"/>
    </source>
</evidence>
<dbReference type="RefSeq" id="WP_123868744.1">
    <property type="nucleotide sequence ID" value="NZ_CP033932.1"/>
</dbReference>
<dbReference type="AlphaFoldDB" id="A0A3G6T6Z1"/>
<dbReference type="Proteomes" id="UP000271193">
    <property type="component" value="Chromosome"/>
</dbReference>
<reference evidence="2" key="1">
    <citation type="submission" date="2018-11" db="EMBL/GenBank/DDBJ databases">
        <title>Proposal to divide the Flavobacteriaceae and reorganize its genera based on Amino Acid Identity values calculated from whole genome sequences.</title>
        <authorList>
            <person name="Nicholson A.C."/>
            <person name="Gulvik C.A."/>
            <person name="Whitney A.M."/>
            <person name="Humrighouse B.W."/>
            <person name="Bell M."/>
            <person name="Holmes B."/>
            <person name="Steigerwalt A.G."/>
            <person name="Villarma A."/>
            <person name="Sheth M."/>
            <person name="Batra D."/>
            <person name="Pryor J."/>
            <person name="Bernardet J.-F."/>
            <person name="Hugo C."/>
            <person name="Kampfer P."/>
            <person name="Newman J."/>
            <person name="McQuiston J.R."/>
        </authorList>
    </citation>
    <scope>NUCLEOTIDE SEQUENCE [LARGE SCALE GENOMIC DNA]</scope>
    <source>
        <strain evidence="2">G0229</strain>
    </source>
</reference>
<name>A0A3G6T6Z1_9FLAO</name>
<organism evidence="1 2">
    <name type="scientific">Chryseobacterium bernardetii</name>
    <dbReference type="NCBI Taxonomy" id="1241978"/>
    <lineage>
        <taxon>Bacteria</taxon>
        <taxon>Pseudomonadati</taxon>
        <taxon>Bacteroidota</taxon>
        <taxon>Flavobacteriia</taxon>
        <taxon>Flavobacteriales</taxon>
        <taxon>Weeksellaceae</taxon>
        <taxon>Chryseobacterium group</taxon>
        <taxon>Chryseobacterium</taxon>
    </lineage>
</organism>
<keyword evidence="2" id="KW-1185">Reference proteome</keyword>
<evidence type="ECO:0000313" key="1">
    <source>
        <dbReference type="EMBL" id="AZB23607.1"/>
    </source>
</evidence>
<dbReference type="EMBL" id="CP033932">
    <property type="protein sequence ID" value="AZB23607.1"/>
    <property type="molecule type" value="Genomic_DNA"/>
</dbReference>
<protein>
    <submittedName>
        <fullName evidence="1">Uncharacterized protein</fullName>
    </submittedName>
</protein>
<dbReference type="GeneID" id="99063711"/>
<accession>A0A3G6T6Z1</accession>